<evidence type="ECO:0000313" key="2">
    <source>
        <dbReference type="EMBL" id="MFC0545340.1"/>
    </source>
</evidence>
<dbReference type="Proteomes" id="UP001589810">
    <property type="component" value="Unassembled WGS sequence"/>
</dbReference>
<gene>
    <name evidence="2" type="ORF">ACFFH7_27780</name>
</gene>
<protein>
    <submittedName>
        <fullName evidence="2">Uncharacterized protein</fullName>
    </submittedName>
</protein>
<name>A0ABV6MZT5_9PSEU</name>
<feature type="compositionally biased region" description="Polar residues" evidence="1">
    <location>
        <begin position="1"/>
        <end position="11"/>
    </location>
</feature>
<dbReference type="EMBL" id="JBHLUD010000009">
    <property type="protein sequence ID" value="MFC0545340.1"/>
    <property type="molecule type" value="Genomic_DNA"/>
</dbReference>
<sequence length="50" mass="5184">MMFAVTANTADGTDPRLRPDLVPRSGRCLSDPPPAHVGAVTAAQIPLLAD</sequence>
<dbReference type="RefSeq" id="WP_273934773.1">
    <property type="nucleotide sequence ID" value="NZ_CP097263.1"/>
</dbReference>
<organism evidence="2 3">
    <name type="scientific">Kutzneria chonburiensis</name>
    <dbReference type="NCBI Taxonomy" id="1483604"/>
    <lineage>
        <taxon>Bacteria</taxon>
        <taxon>Bacillati</taxon>
        <taxon>Actinomycetota</taxon>
        <taxon>Actinomycetes</taxon>
        <taxon>Pseudonocardiales</taxon>
        <taxon>Pseudonocardiaceae</taxon>
        <taxon>Kutzneria</taxon>
    </lineage>
</organism>
<evidence type="ECO:0000256" key="1">
    <source>
        <dbReference type="SAM" id="MobiDB-lite"/>
    </source>
</evidence>
<evidence type="ECO:0000313" key="3">
    <source>
        <dbReference type="Proteomes" id="UP001589810"/>
    </source>
</evidence>
<keyword evidence="3" id="KW-1185">Reference proteome</keyword>
<comment type="caution">
    <text evidence="2">The sequence shown here is derived from an EMBL/GenBank/DDBJ whole genome shotgun (WGS) entry which is preliminary data.</text>
</comment>
<accession>A0ABV6MZT5</accession>
<proteinExistence type="predicted"/>
<reference evidence="2 3" key="1">
    <citation type="submission" date="2024-09" db="EMBL/GenBank/DDBJ databases">
        <authorList>
            <person name="Sun Q."/>
            <person name="Mori K."/>
        </authorList>
    </citation>
    <scope>NUCLEOTIDE SEQUENCE [LARGE SCALE GENOMIC DNA]</scope>
    <source>
        <strain evidence="2 3">TBRC 1432</strain>
    </source>
</reference>
<feature type="region of interest" description="Disordered" evidence="1">
    <location>
        <begin position="1"/>
        <end position="35"/>
    </location>
</feature>